<keyword evidence="5" id="KW-0547">Nucleotide-binding</keyword>
<dbReference type="EMBL" id="UOGE01000052">
    <property type="protein sequence ID" value="VAX20129.1"/>
    <property type="molecule type" value="Genomic_DNA"/>
</dbReference>
<dbReference type="NCBIfam" id="TIGR00041">
    <property type="entry name" value="DTMP_kinase"/>
    <property type="match status" value="1"/>
</dbReference>
<evidence type="ECO:0000256" key="6">
    <source>
        <dbReference type="ARBA" id="ARBA00022777"/>
    </source>
</evidence>
<gene>
    <name evidence="10" type="ORF">MNBD_NITROSPINAE02-1217</name>
</gene>
<dbReference type="EC" id="2.7.4.9" evidence="2"/>
<dbReference type="HAMAP" id="MF_00165">
    <property type="entry name" value="Thymidylate_kinase"/>
    <property type="match status" value="1"/>
</dbReference>
<dbReference type="GO" id="GO:0006233">
    <property type="term" value="P:dTDP biosynthetic process"/>
    <property type="evidence" value="ECO:0007669"/>
    <property type="project" value="InterPro"/>
</dbReference>
<dbReference type="GO" id="GO:0005524">
    <property type="term" value="F:ATP binding"/>
    <property type="evidence" value="ECO:0007669"/>
    <property type="project" value="UniProtKB-KW"/>
</dbReference>
<accession>A0A3B1BQA5</accession>
<sequence length="212" mass="23166">MGRLFITFEGIEGAGKSTQIALLKDRLEAGGHEVVVTREPGGTWVGAQIRKIALDSSTGELNPVTELFLFSAARSELVSTVIKPALTGGKIVLCDRFTDSSLAYQGYGRRVEKKIIENVITLACGGVFPGLTILLDLPVEKGLKRSRDRLSKEKSNEGRFERENQEFHERVRAGFLEIAAACPERVKVIEATGSPEVISKKVWGIIEKVILG</sequence>
<evidence type="ECO:0000256" key="5">
    <source>
        <dbReference type="ARBA" id="ARBA00022741"/>
    </source>
</evidence>
<comment type="similarity">
    <text evidence="1">Belongs to the thymidylate kinase family.</text>
</comment>
<name>A0A3B1BQA5_9ZZZZ</name>
<keyword evidence="4" id="KW-0545">Nucleotide biosynthesis</keyword>
<evidence type="ECO:0000256" key="3">
    <source>
        <dbReference type="ARBA" id="ARBA00022679"/>
    </source>
</evidence>
<reference evidence="10" key="1">
    <citation type="submission" date="2018-06" db="EMBL/GenBank/DDBJ databases">
        <authorList>
            <person name="Zhirakovskaya E."/>
        </authorList>
    </citation>
    <scope>NUCLEOTIDE SEQUENCE</scope>
</reference>
<dbReference type="PROSITE" id="PS01331">
    <property type="entry name" value="THYMIDYLATE_KINASE"/>
    <property type="match status" value="1"/>
</dbReference>
<dbReference type="CDD" id="cd01672">
    <property type="entry name" value="TMPK"/>
    <property type="match status" value="1"/>
</dbReference>
<protein>
    <recommendedName>
        <fullName evidence="2">dTMP kinase</fullName>
        <ecNumber evidence="2">2.7.4.9</ecNumber>
    </recommendedName>
</protein>
<dbReference type="PANTHER" id="PTHR10344">
    <property type="entry name" value="THYMIDYLATE KINASE"/>
    <property type="match status" value="1"/>
</dbReference>
<dbReference type="FunFam" id="3.40.50.300:FF:000225">
    <property type="entry name" value="Thymidylate kinase"/>
    <property type="match status" value="1"/>
</dbReference>
<dbReference type="GO" id="GO:0005829">
    <property type="term" value="C:cytosol"/>
    <property type="evidence" value="ECO:0007669"/>
    <property type="project" value="TreeGrafter"/>
</dbReference>
<dbReference type="SUPFAM" id="SSF52540">
    <property type="entry name" value="P-loop containing nucleoside triphosphate hydrolases"/>
    <property type="match status" value="1"/>
</dbReference>
<dbReference type="Pfam" id="PF02223">
    <property type="entry name" value="Thymidylate_kin"/>
    <property type="match status" value="1"/>
</dbReference>
<dbReference type="InterPro" id="IPR027417">
    <property type="entry name" value="P-loop_NTPase"/>
</dbReference>
<dbReference type="Gene3D" id="3.40.50.300">
    <property type="entry name" value="P-loop containing nucleotide triphosphate hydrolases"/>
    <property type="match status" value="1"/>
</dbReference>
<keyword evidence="6 10" id="KW-0418">Kinase</keyword>
<dbReference type="InterPro" id="IPR018095">
    <property type="entry name" value="Thymidylate_kin_CS"/>
</dbReference>
<evidence type="ECO:0000256" key="8">
    <source>
        <dbReference type="ARBA" id="ARBA00048743"/>
    </source>
</evidence>
<dbReference type="InterPro" id="IPR018094">
    <property type="entry name" value="Thymidylate_kinase"/>
</dbReference>
<keyword evidence="7" id="KW-0067">ATP-binding</keyword>
<keyword evidence="3 10" id="KW-0808">Transferase</keyword>
<dbReference type="GO" id="GO:0006235">
    <property type="term" value="P:dTTP biosynthetic process"/>
    <property type="evidence" value="ECO:0007669"/>
    <property type="project" value="TreeGrafter"/>
</dbReference>
<evidence type="ECO:0000256" key="1">
    <source>
        <dbReference type="ARBA" id="ARBA00009776"/>
    </source>
</evidence>
<dbReference type="AlphaFoldDB" id="A0A3B1BQA5"/>
<dbReference type="InterPro" id="IPR039430">
    <property type="entry name" value="Thymidylate_kin-like_dom"/>
</dbReference>
<dbReference type="GO" id="GO:0006227">
    <property type="term" value="P:dUDP biosynthetic process"/>
    <property type="evidence" value="ECO:0007669"/>
    <property type="project" value="TreeGrafter"/>
</dbReference>
<organism evidence="10">
    <name type="scientific">hydrothermal vent metagenome</name>
    <dbReference type="NCBI Taxonomy" id="652676"/>
    <lineage>
        <taxon>unclassified sequences</taxon>
        <taxon>metagenomes</taxon>
        <taxon>ecological metagenomes</taxon>
    </lineage>
</organism>
<evidence type="ECO:0000313" key="10">
    <source>
        <dbReference type="EMBL" id="VAX20129.1"/>
    </source>
</evidence>
<dbReference type="PANTHER" id="PTHR10344:SF4">
    <property type="entry name" value="UMP-CMP KINASE 2, MITOCHONDRIAL"/>
    <property type="match status" value="1"/>
</dbReference>
<evidence type="ECO:0000256" key="2">
    <source>
        <dbReference type="ARBA" id="ARBA00012980"/>
    </source>
</evidence>
<evidence type="ECO:0000256" key="4">
    <source>
        <dbReference type="ARBA" id="ARBA00022727"/>
    </source>
</evidence>
<feature type="domain" description="Thymidylate kinase-like" evidence="9">
    <location>
        <begin position="8"/>
        <end position="201"/>
    </location>
</feature>
<dbReference type="GO" id="GO:0004798">
    <property type="term" value="F:dTMP kinase activity"/>
    <property type="evidence" value="ECO:0007669"/>
    <property type="project" value="UniProtKB-EC"/>
</dbReference>
<evidence type="ECO:0000259" key="9">
    <source>
        <dbReference type="Pfam" id="PF02223"/>
    </source>
</evidence>
<evidence type="ECO:0000256" key="7">
    <source>
        <dbReference type="ARBA" id="ARBA00022840"/>
    </source>
</evidence>
<comment type="catalytic activity">
    <reaction evidence="8">
        <text>dTMP + ATP = dTDP + ADP</text>
        <dbReference type="Rhea" id="RHEA:13517"/>
        <dbReference type="ChEBI" id="CHEBI:30616"/>
        <dbReference type="ChEBI" id="CHEBI:58369"/>
        <dbReference type="ChEBI" id="CHEBI:63528"/>
        <dbReference type="ChEBI" id="CHEBI:456216"/>
        <dbReference type="EC" id="2.7.4.9"/>
    </reaction>
</comment>
<proteinExistence type="inferred from homology"/>